<name>A0AA88MK79_CHASR</name>
<dbReference type="InterPro" id="IPR013761">
    <property type="entry name" value="SAM/pointed_sf"/>
</dbReference>
<protein>
    <recommendedName>
        <fullName evidence="2">SAM domain-containing protein</fullName>
    </recommendedName>
</protein>
<feature type="repeat" description="WD" evidence="1">
    <location>
        <begin position="1"/>
        <end position="26"/>
    </location>
</feature>
<evidence type="ECO:0000313" key="3">
    <source>
        <dbReference type="EMBL" id="KAK2839733.1"/>
    </source>
</evidence>
<proteinExistence type="predicted"/>
<keyword evidence="1" id="KW-0853">WD repeat</keyword>
<gene>
    <name evidence="3" type="ORF">Q5P01_013473</name>
</gene>
<comment type="caution">
    <text evidence="3">The sequence shown here is derived from an EMBL/GenBank/DDBJ whole genome shotgun (WGS) entry which is preliminary data.</text>
</comment>
<dbReference type="SUPFAM" id="SSF47769">
    <property type="entry name" value="SAM/Pointed domain"/>
    <property type="match status" value="1"/>
</dbReference>
<evidence type="ECO:0000256" key="1">
    <source>
        <dbReference type="PROSITE-ProRule" id="PRU00221"/>
    </source>
</evidence>
<dbReference type="EMBL" id="JAUPFM010000010">
    <property type="protein sequence ID" value="KAK2839733.1"/>
    <property type="molecule type" value="Genomic_DNA"/>
</dbReference>
<dbReference type="InterPro" id="IPR001660">
    <property type="entry name" value="SAM"/>
</dbReference>
<reference evidence="3" key="1">
    <citation type="submission" date="2023-07" db="EMBL/GenBank/DDBJ databases">
        <title>Chromosome-level Genome Assembly of Striped Snakehead (Channa striata).</title>
        <authorList>
            <person name="Liu H."/>
        </authorList>
    </citation>
    <scope>NUCLEOTIDE SEQUENCE</scope>
    <source>
        <strain evidence="3">Gz</strain>
        <tissue evidence="3">Muscle</tissue>
    </source>
</reference>
<evidence type="ECO:0000259" key="2">
    <source>
        <dbReference type="PROSITE" id="PS50105"/>
    </source>
</evidence>
<dbReference type="PANTHER" id="PTHR46573:SF1">
    <property type="entry name" value="WD REPEAT, SAM AND U-BOX DOMAIN-CONTAINING PROTEIN 1"/>
    <property type="match status" value="1"/>
</dbReference>
<dbReference type="AlphaFoldDB" id="A0AA88MK79"/>
<dbReference type="Pfam" id="PF07647">
    <property type="entry name" value="SAM_2"/>
    <property type="match status" value="1"/>
</dbReference>
<dbReference type="Proteomes" id="UP001187415">
    <property type="component" value="Unassembled WGS sequence"/>
</dbReference>
<dbReference type="InterPro" id="IPR001680">
    <property type="entry name" value="WD40_rpt"/>
</dbReference>
<accession>A0AA88MK79</accession>
<dbReference type="PANTHER" id="PTHR46573">
    <property type="entry name" value="WD REPEAT, SAM AND U-BOX DOMAIN-CONTAINING PROTEIN 1"/>
    <property type="match status" value="1"/>
</dbReference>
<evidence type="ECO:0000313" key="4">
    <source>
        <dbReference type="Proteomes" id="UP001187415"/>
    </source>
</evidence>
<dbReference type="PROSITE" id="PS50105">
    <property type="entry name" value="SAM_DOMAIN"/>
    <property type="match status" value="1"/>
</dbReference>
<dbReference type="PROSITE" id="PS50082">
    <property type="entry name" value="WD_REPEATS_2"/>
    <property type="match status" value="1"/>
</dbReference>
<organism evidence="3 4">
    <name type="scientific">Channa striata</name>
    <name type="common">Snakehead murrel</name>
    <name type="synonym">Ophicephalus striatus</name>
    <dbReference type="NCBI Taxonomy" id="64152"/>
    <lineage>
        <taxon>Eukaryota</taxon>
        <taxon>Metazoa</taxon>
        <taxon>Chordata</taxon>
        <taxon>Craniata</taxon>
        <taxon>Vertebrata</taxon>
        <taxon>Euteleostomi</taxon>
        <taxon>Actinopterygii</taxon>
        <taxon>Neopterygii</taxon>
        <taxon>Teleostei</taxon>
        <taxon>Neoteleostei</taxon>
        <taxon>Acanthomorphata</taxon>
        <taxon>Anabantaria</taxon>
        <taxon>Anabantiformes</taxon>
        <taxon>Channoidei</taxon>
        <taxon>Channidae</taxon>
        <taxon>Channa</taxon>
    </lineage>
</organism>
<keyword evidence="4" id="KW-1185">Reference proteome</keyword>
<dbReference type="Gene3D" id="1.10.150.50">
    <property type="entry name" value="Transcription Factor, Ets-1"/>
    <property type="match status" value="1"/>
</dbReference>
<feature type="domain" description="SAM" evidence="2">
    <location>
        <begin position="51"/>
        <end position="114"/>
    </location>
</feature>
<dbReference type="InterPro" id="IPR052085">
    <property type="entry name" value="WD-SAM-U-box"/>
</dbReference>
<sequence>MPWIATGSMDRTVNVWRIGDGDSRRAATEASQTVCQGRKLPGHSRLLLADWSELDVQTWLCEEGLEELVSILKANNIDGEELSRLNEETAAQLGIESLGLRSRLLRKIKALKAEQSGSEAPDEFLCPITRELMGSNHCCRWVFI</sequence>
<dbReference type="SMART" id="SM00454">
    <property type="entry name" value="SAM"/>
    <property type="match status" value="1"/>
</dbReference>